<dbReference type="OrthoDB" id="513141at2"/>
<comment type="caution">
    <text evidence="2">The sequence shown here is derived from an EMBL/GenBank/DDBJ whole genome shotgun (WGS) entry which is preliminary data.</text>
</comment>
<organism evidence="2 3">
    <name type="scientific">Larkinella rosea</name>
    <dbReference type="NCBI Taxonomy" id="2025312"/>
    <lineage>
        <taxon>Bacteria</taxon>
        <taxon>Pseudomonadati</taxon>
        <taxon>Bacteroidota</taxon>
        <taxon>Cytophagia</taxon>
        <taxon>Cytophagales</taxon>
        <taxon>Spirosomataceae</taxon>
        <taxon>Larkinella</taxon>
    </lineage>
</organism>
<feature type="signal peptide" evidence="1">
    <location>
        <begin position="1"/>
        <end position="20"/>
    </location>
</feature>
<reference evidence="2 3" key="1">
    <citation type="submission" date="2018-11" db="EMBL/GenBank/DDBJ databases">
        <authorList>
            <person name="Zhou Z."/>
            <person name="Wang G."/>
        </authorList>
    </citation>
    <scope>NUCLEOTIDE SEQUENCE [LARGE SCALE GENOMIC DNA]</scope>
    <source>
        <strain evidence="2 3">KCTC52004</strain>
    </source>
</reference>
<evidence type="ECO:0000313" key="2">
    <source>
        <dbReference type="EMBL" id="RRB03764.1"/>
    </source>
</evidence>
<evidence type="ECO:0008006" key="4">
    <source>
        <dbReference type="Google" id="ProtNLM"/>
    </source>
</evidence>
<dbReference type="EMBL" id="RQJO01000008">
    <property type="protein sequence ID" value="RRB03764.1"/>
    <property type="molecule type" value="Genomic_DNA"/>
</dbReference>
<name>A0A3P1BT98_9BACT</name>
<keyword evidence="1" id="KW-0732">Signal</keyword>
<evidence type="ECO:0000256" key="1">
    <source>
        <dbReference type="SAM" id="SignalP"/>
    </source>
</evidence>
<dbReference type="Proteomes" id="UP000271925">
    <property type="component" value="Unassembled WGS sequence"/>
</dbReference>
<evidence type="ECO:0000313" key="3">
    <source>
        <dbReference type="Proteomes" id="UP000271925"/>
    </source>
</evidence>
<gene>
    <name evidence="2" type="ORF">EHT25_09500</name>
</gene>
<dbReference type="InterPro" id="IPR046150">
    <property type="entry name" value="DUF6152"/>
</dbReference>
<dbReference type="Pfam" id="PF19649">
    <property type="entry name" value="DUF6152"/>
    <property type="match status" value="1"/>
</dbReference>
<accession>A0A3P1BT98</accession>
<feature type="chain" id="PRO_5018193063" description="DNA-binding protein" evidence="1">
    <location>
        <begin position="21"/>
        <end position="118"/>
    </location>
</feature>
<dbReference type="AlphaFoldDB" id="A0A3P1BT98"/>
<keyword evidence="3" id="KW-1185">Reference proteome</keyword>
<proteinExistence type="predicted"/>
<dbReference type="RefSeq" id="WP_124873813.1">
    <property type="nucleotide sequence ID" value="NZ_RQJO01000008.1"/>
</dbReference>
<protein>
    <recommendedName>
        <fullName evidence="4">DNA-binding protein</fullName>
    </recommendedName>
</protein>
<sequence length="118" mass="13463">MNLLKITPFALLFFLGTAFAPLHHGWADYDQTKVLDYTGIIEESKYENPHATANVKDKDKTWFVVLAPPSRMQERGATADMLKKGVSLRVVGYPHKTKKGEMRAERIFIDGKKVELRK</sequence>